<dbReference type="AlphaFoldDB" id="D2R743"/>
<reference evidence="1 2" key="1">
    <citation type="journal article" date="2009" name="Stand. Genomic Sci.">
        <title>Complete genome sequence of Pirellula staleyi type strain (ATCC 27377).</title>
        <authorList>
            <person name="Clum A."/>
            <person name="Tindall B.J."/>
            <person name="Sikorski J."/>
            <person name="Ivanova N."/>
            <person name="Mavrommatis K."/>
            <person name="Lucas S."/>
            <person name="Glavina del Rio T."/>
            <person name="Nolan M."/>
            <person name="Chen F."/>
            <person name="Tice H."/>
            <person name="Pitluck S."/>
            <person name="Cheng J.F."/>
            <person name="Chertkov O."/>
            <person name="Brettin T."/>
            <person name="Han C."/>
            <person name="Detter J.C."/>
            <person name="Kuske C."/>
            <person name="Bruce D."/>
            <person name="Goodwin L."/>
            <person name="Ovchinikova G."/>
            <person name="Pati A."/>
            <person name="Mikhailova N."/>
            <person name="Chen A."/>
            <person name="Palaniappan K."/>
            <person name="Land M."/>
            <person name="Hauser L."/>
            <person name="Chang Y.J."/>
            <person name="Jeffries C.D."/>
            <person name="Chain P."/>
            <person name="Rohde M."/>
            <person name="Goker M."/>
            <person name="Bristow J."/>
            <person name="Eisen J.A."/>
            <person name="Markowitz V."/>
            <person name="Hugenholtz P."/>
            <person name="Kyrpides N.C."/>
            <person name="Klenk H.P."/>
            <person name="Lapidus A."/>
        </authorList>
    </citation>
    <scope>NUCLEOTIDE SEQUENCE [LARGE SCALE GENOMIC DNA]</scope>
    <source>
        <strain evidence="2">ATCC 27377 / DSM 6068 / ICPB 4128</strain>
    </source>
</reference>
<name>D2R743_PIRSD</name>
<protein>
    <submittedName>
        <fullName evidence="1">Uncharacterized protein</fullName>
    </submittedName>
</protein>
<evidence type="ECO:0000313" key="1">
    <source>
        <dbReference type="EMBL" id="ADB19246.1"/>
    </source>
</evidence>
<dbReference type="HOGENOM" id="CLU_2383624_0_0_0"/>
<sequence>MNLAADFPARAIFAKLPAADRLQNDPALVNRLVATGFSTTERHNIPITSSLATPRDAEMHSQVRYEEGAERSGGQGFCHNMVGLRSIGRLSSQE</sequence>
<organism evidence="1 2">
    <name type="scientific">Pirellula staleyi (strain ATCC 27377 / DSM 6068 / ICPB 4128)</name>
    <name type="common">Pirella staleyi</name>
    <dbReference type="NCBI Taxonomy" id="530564"/>
    <lineage>
        <taxon>Bacteria</taxon>
        <taxon>Pseudomonadati</taxon>
        <taxon>Planctomycetota</taxon>
        <taxon>Planctomycetia</taxon>
        <taxon>Pirellulales</taxon>
        <taxon>Pirellulaceae</taxon>
        <taxon>Pirellula</taxon>
    </lineage>
</organism>
<evidence type="ECO:0000313" key="2">
    <source>
        <dbReference type="Proteomes" id="UP000001887"/>
    </source>
</evidence>
<gene>
    <name evidence="1" type="ordered locus">Psta_4604</name>
</gene>
<dbReference type="Proteomes" id="UP000001887">
    <property type="component" value="Chromosome"/>
</dbReference>
<accession>D2R743</accession>
<keyword evidence="2" id="KW-1185">Reference proteome</keyword>
<dbReference type="EMBL" id="CP001848">
    <property type="protein sequence ID" value="ADB19246.1"/>
    <property type="molecule type" value="Genomic_DNA"/>
</dbReference>
<dbReference type="KEGG" id="psl:Psta_4604"/>
<proteinExistence type="predicted"/>